<dbReference type="SUPFAM" id="SSF47090">
    <property type="entry name" value="PGBD-like"/>
    <property type="match status" value="3"/>
</dbReference>
<feature type="region of interest" description="Disordered" evidence="1">
    <location>
        <begin position="153"/>
        <end position="184"/>
    </location>
</feature>
<dbReference type="InterPro" id="IPR002477">
    <property type="entry name" value="Peptidoglycan-bd-like"/>
</dbReference>
<dbReference type="Gene3D" id="1.10.101.10">
    <property type="entry name" value="PGBD-like superfamily/PGBD"/>
    <property type="match status" value="3"/>
</dbReference>
<comment type="caution">
    <text evidence="3">The sequence shown here is derived from an EMBL/GenBank/DDBJ whole genome shotgun (WGS) entry which is preliminary data.</text>
</comment>
<dbReference type="RefSeq" id="WP_330485920.1">
    <property type="nucleotide sequence ID" value="NZ_JAZBJZ010000137.1"/>
</dbReference>
<proteinExistence type="predicted"/>
<feature type="domain" description="Peptidoglycan binding-like" evidence="2">
    <location>
        <begin position="264"/>
        <end position="317"/>
    </location>
</feature>
<gene>
    <name evidence="3" type="ORF">V2H45_22325</name>
</gene>
<dbReference type="EMBL" id="JAZBJZ010000137">
    <property type="protein sequence ID" value="MEE3719484.1"/>
    <property type="molecule type" value="Genomic_DNA"/>
</dbReference>
<evidence type="ECO:0000256" key="1">
    <source>
        <dbReference type="SAM" id="MobiDB-lite"/>
    </source>
</evidence>
<dbReference type="InterPro" id="IPR036365">
    <property type="entry name" value="PGBD-like_sf"/>
</dbReference>
<evidence type="ECO:0000313" key="4">
    <source>
        <dbReference type="Proteomes" id="UP001333818"/>
    </source>
</evidence>
<evidence type="ECO:0000259" key="2">
    <source>
        <dbReference type="Pfam" id="PF01471"/>
    </source>
</evidence>
<dbReference type="AlphaFoldDB" id="A0AAW9PVG7"/>
<dbReference type="Pfam" id="PF01471">
    <property type="entry name" value="PG_binding_1"/>
    <property type="match status" value="3"/>
</dbReference>
<dbReference type="Proteomes" id="UP001333818">
    <property type="component" value="Unassembled WGS sequence"/>
</dbReference>
<organism evidence="3 4">
    <name type="scientific">Tumidithrix elongata BACA0141</name>
    <dbReference type="NCBI Taxonomy" id="2716417"/>
    <lineage>
        <taxon>Bacteria</taxon>
        <taxon>Bacillati</taxon>
        <taxon>Cyanobacteriota</taxon>
        <taxon>Cyanophyceae</taxon>
        <taxon>Pseudanabaenales</taxon>
        <taxon>Pseudanabaenaceae</taxon>
        <taxon>Tumidithrix</taxon>
        <taxon>Tumidithrix elongata</taxon>
    </lineage>
</organism>
<evidence type="ECO:0000313" key="3">
    <source>
        <dbReference type="EMBL" id="MEE3719484.1"/>
    </source>
</evidence>
<feature type="domain" description="Peptidoglycan binding-like" evidence="2">
    <location>
        <begin position="187"/>
        <end position="242"/>
    </location>
</feature>
<reference evidence="3" key="1">
    <citation type="submission" date="2024-01" db="EMBL/GenBank/DDBJ databases">
        <title>Bank of Algae and Cyanobacteria of the Azores (BACA) strain genomes.</title>
        <authorList>
            <person name="Luz R."/>
            <person name="Cordeiro R."/>
            <person name="Fonseca A."/>
            <person name="Goncalves V."/>
        </authorList>
    </citation>
    <scope>NUCLEOTIDE SEQUENCE</scope>
    <source>
        <strain evidence="3">BACA0141</strain>
    </source>
</reference>
<dbReference type="InterPro" id="IPR036366">
    <property type="entry name" value="PGBDSf"/>
</dbReference>
<sequence length="323" mass="34380">MEFSAYLSDALAHEQATQSTDWEPTQHDPLKNTSIFVKQLVRTGLIPTFVFLGAAECIPFGGIAPNLNTAKAVAEVTFCNPIYLCNTTYMTEIQTLLAQRGFSPGDIDGVYGPATQAAILQFQAKHGGLAVDGIPGTQTLIALRGDAATNVAASPTPEAVPQNPNPSPDASKTKETNKPSITPELDREAISALQLLLKMRGFYDRPIDGVKGSAVTEAILKAQRAYGLPVNGLVDSALLASLQVGTKTTTAPPQQLPSTPASPEEVVSLQKQLQQKGFYEGSMHGKLDVQTRAAIMDAQAAYGFVVNGEFTQSFLTFLTNLSP</sequence>
<accession>A0AAW9PVG7</accession>
<feature type="domain" description="Peptidoglycan binding-like" evidence="2">
    <location>
        <begin position="91"/>
        <end position="143"/>
    </location>
</feature>
<protein>
    <submittedName>
        <fullName evidence="3">Peptidoglycan-binding domain-containing protein</fullName>
    </submittedName>
</protein>
<keyword evidence="4" id="KW-1185">Reference proteome</keyword>
<name>A0AAW9PVG7_9CYAN</name>